<gene>
    <name evidence="1" type="ORF">MKS88_000850</name>
</gene>
<proteinExistence type="predicted"/>
<keyword evidence="2" id="KW-1185">Reference proteome</keyword>
<protein>
    <submittedName>
        <fullName evidence="1">Uncharacterized protein</fullName>
    </submittedName>
</protein>
<sequence length="130" mass="15687">MELKLIKLLFCISFVYNIKAYVLKNHFMFLSRAKWAHNKKGIKLNLKINDVINFKNLNDEQIKNIGNNLYEFFSYLKLRDIKIGLRRRRSKRNAKPLPLRETDKTYEEFNTRNVRKDGDYFVVDSNSFFQ</sequence>
<evidence type="ECO:0000313" key="2">
    <source>
        <dbReference type="Proteomes" id="UP001056978"/>
    </source>
</evidence>
<comment type="caution">
    <text evidence="1">The sequence shown here is derived from an EMBL/GenBank/DDBJ whole genome shotgun (WGS) entry which is preliminary data.</text>
</comment>
<name>A0ACB9YER8_PLABR</name>
<accession>A0ACB9YER8</accession>
<dbReference type="EMBL" id="CM043771">
    <property type="protein sequence ID" value="KAI4840617.1"/>
    <property type="molecule type" value="Genomic_DNA"/>
</dbReference>
<reference evidence="1" key="1">
    <citation type="submission" date="2022-06" db="EMBL/GenBank/DDBJ databases">
        <title>The First Complete Genome of the Simian Malaria Parasite Plasmodium brasilianum.</title>
        <authorList>
            <person name="Bajic M."/>
            <person name="Ravishankar S."/>
        </authorList>
    </citation>
    <scope>NUCLEOTIDE SEQUENCE</scope>
    <source>
        <strain evidence="1">Bolivian I</strain>
    </source>
</reference>
<evidence type="ECO:0000313" key="1">
    <source>
        <dbReference type="EMBL" id="KAI4840617.1"/>
    </source>
</evidence>
<organism evidence="1 2">
    <name type="scientific">Plasmodium brasilianum</name>
    <dbReference type="NCBI Taxonomy" id="5824"/>
    <lineage>
        <taxon>Eukaryota</taxon>
        <taxon>Sar</taxon>
        <taxon>Alveolata</taxon>
        <taxon>Apicomplexa</taxon>
        <taxon>Aconoidasida</taxon>
        <taxon>Haemosporida</taxon>
        <taxon>Plasmodiidae</taxon>
        <taxon>Plasmodium</taxon>
        <taxon>Plasmodium (Plasmodium)</taxon>
    </lineage>
</organism>
<dbReference type="Proteomes" id="UP001056978">
    <property type="component" value="Chromosome 3"/>
</dbReference>